<dbReference type="PANTHER" id="PTHR12215:SF10">
    <property type="entry name" value="L-AMINOADIPATE-SEMIALDEHYDE DEHYDROGENASE-PHOSPHOPANTETHEINYL TRANSFERASE"/>
    <property type="match status" value="1"/>
</dbReference>
<protein>
    <submittedName>
        <fullName evidence="5">4'-phosphopantetheinyl transferase family protein</fullName>
    </submittedName>
</protein>
<gene>
    <name evidence="5" type="ORF">ACFPN5_13600</name>
</gene>
<dbReference type="InterPro" id="IPR037143">
    <property type="entry name" value="4-PPantetheinyl_Trfase_dom_sf"/>
</dbReference>
<evidence type="ECO:0000256" key="1">
    <source>
        <dbReference type="ARBA" id="ARBA00010990"/>
    </source>
</evidence>
<dbReference type="GO" id="GO:0016740">
    <property type="term" value="F:transferase activity"/>
    <property type="evidence" value="ECO:0007669"/>
    <property type="project" value="UniProtKB-KW"/>
</dbReference>
<dbReference type="Gene3D" id="3.90.470.20">
    <property type="entry name" value="4'-phosphopantetheinyl transferase domain"/>
    <property type="match status" value="1"/>
</dbReference>
<accession>A0ABW0L5U9</accession>
<comment type="caution">
    <text evidence="5">The sequence shown here is derived from an EMBL/GenBank/DDBJ whole genome shotgun (WGS) entry which is preliminary data.</text>
</comment>
<evidence type="ECO:0000313" key="6">
    <source>
        <dbReference type="Proteomes" id="UP001596050"/>
    </source>
</evidence>
<dbReference type="EMBL" id="JBHSMU010000014">
    <property type="protein sequence ID" value="MFC5460840.1"/>
    <property type="molecule type" value="Genomic_DNA"/>
</dbReference>
<dbReference type="SUPFAM" id="SSF56214">
    <property type="entry name" value="4'-phosphopantetheinyl transferase"/>
    <property type="match status" value="2"/>
</dbReference>
<organism evidence="5 6">
    <name type="scientific">Massilia niabensis</name>
    <dbReference type="NCBI Taxonomy" id="544910"/>
    <lineage>
        <taxon>Bacteria</taxon>
        <taxon>Pseudomonadati</taxon>
        <taxon>Pseudomonadota</taxon>
        <taxon>Betaproteobacteria</taxon>
        <taxon>Burkholderiales</taxon>
        <taxon>Oxalobacteraceae</taxon>
        <taxon>Telluria group</taxon>
        <taxon>Massilia</taxon>
    </lineage>
</organism>
<sequence length="221" mass="23899">MAVPVPDATLLWLTNVDALPEATLKGFVAWLGEGERLRCVRFARAERRRQFIAGRALLRLALGSLLGVPPHSIALRERPFNAPALEMPELELPESGVGFSISHSGPWVACAASTQAAVGLDIERIDLRRDALALAMHALGPEALARLRACEGAERAHAFYRMWCLHEARIKLGGPSAADYVFEQPGLALALGCDRPLPLAPVPRVVGLETLAAGAFHQRDH</sequence>
<dbReference type="Proteomes" id="UP001596050">
    <property type="component" value="Unassembled WGS sequence"/>
</dbReference>
<dbReference type="Pfam" id="PF22624">
    <property type="entry name" value="AASDHPPT_N"/>
    <property type="match status" value="1"/>
</dbReference>
<feature type="domain" description="4'-phosphopantetheinyl transferase N-terminal" evidence="4">
    <location>
        <begin position="24"/>
        <end position="114"/>
    </location>
</feature>
<dbReference type="Pfam" id="PF01648">
    <property type="entry name" value="ACPS"/>
    <property type="match status" value="1"/>
</dbReference>
<keyword evidence="2 5" id="KW-0808">Transferase</keyword>
<comment type="similarity">
    <text evidence="1">Belongs to the P-Pant transferase superfamily. Gsp/Sfp/HetI/AcpT family.</text>
</comment>
<dbReference type="RefSeq" id="WP_379784097.1">
    <property type="nucleotide sequence ID" value="NZ_JBHSMU010000014.1"/>
</dbReference>
<evidence type="ECO:0000259" key="4">
    <source>
        <dbReference type="Pfam" id="PF22624"/>
    </source>
</evidence>
<proteinExistence type="inferred from homology"/>
<dbReference type="InterPro" id="IPR008278">
    <property type="entry name" value="4-PPantetheinyl_Trfase_dom"/>
</dbReference>
<evidence type="ECO:0000259" key="3">
    <source>
        <dbReference type="Pfam" id="PF01648"/>
    </source>
</evidence>
<dbReference type="InterPro" id="IPR050559">
    <property type="entry name" value="P-Pant_transferase_sf"/>
</dbReference>
<evidence type="ECO:0000313" key="5">
    <source>
        <dbReference type="EMBL" id="MFC5460840.1"/>
    </source>
</evidence>
<name>A0ABW0L5U9_9BURK</name>
<reference evidence="6" key="1">
    <citation type="journal article" date="2019" name="Int. J. Syst. Evol. Microbiol.">
        <title>The Global Catalogue of Microorganisms (GCM) 10K type strain sequencing project: providing services to taxonomists for standard genome sequencing and annotation.</title>
        <authorList>
            <consortium name="The Broad Institute Genomics Platform"/>
            <consortium name="The Broad Institute Genome Sequencing Center for Infectious Disease"/>
            <person name="Wu L."/>
            <person name="Ma J."/>
        </authorList>
    </citation>
    <scope>NUCLEOTIDE SEQUENCE [LARGE SCALE GENOMIC DNA]</scope>
    <source>
        <strain evidence="6">KACC 12649</strain>
    </source>
</reference>
<keyword evidence="6" id="KW-1185">Reference proteome</keyword>
<dbReference type="PANTHER" id="PTHR12215">
    <property type="entry name" value="PHOSPHOPANTETHEINE TRANSFERASE"/>
    <property type="match status" value="1"/>
</dbReference>
<evidence type="ECO:0000256" key="2">
    <source>
        <dbReference type="ARBA" id="ARBA00022679"/>
    </source>
</evidence>
<feature type="domain" description="4'-phosphopantetheinyl transferase" evidence="3">
    <location>
        <begin position="117"/>
        <end position="177"/>
    </location>
</feature>
<dbReference type="InterPro" id="IPR055066">
    <property type="entry name" value="AASDHPPT_N"/>
</dbReference>